<reference evidence="3" key="1">
    <citation type="journal article" date="2014" name="BMC Genomics">
        <title>Genome characteristics reveal the impact of lichenization on lichen-forming fungus Endocarpon pusillum Hedwig (Verrucariales, Ascomycota).</title>
        <authorList>
            <person name="Wang Y.-Y."/>
            <person name="Liu B."/>
            <person name="Zhang X.-Y."/>
            <person name="Zhou Q.-M."/>
            <person name="Zhang T."/>
            <person name="Li H."/>
            <person name="Yu Y.-F."/>
            <person name="Zhang X.-L."/>
            <person name="Hao X.-Y."/>
            <person name="Wang M."/>
            <person name="Wang L."/>
            <person name="Wei J.-C."/>
        </authorList>
    </citation>
    <scope>NUCLEOTIDE SEQUENCE [LARGE SCALE GENOMIC DNA]</scope>
    <source>
        <strain evidence="3">Z07020 / HMAS-L-300199</strain>
    </source>
</reference>
<feature type="compositionally biased region" description="Polar residues" evidence="1">
    <location>
        <begin position="24"/>
        <end position="34"/>
    </location>
</feature>
<dbReference type="EMBL" id="KE721198">
    <property type="protein sequence ID" value="ERF71687.1"/>
    <property type="molecule type" value="Genomic_DNA"/>
</dbReference>
<name>U1G336_ENDPU</name>
<proteinExistence type="predicted"/>
<dbReference type="AlphaFoldDB" id="U1G336"/>
<keyword evidence="3" id="KW-1185">Reference proteome</keyword>
<evidence type="ECO:0000256" key="1">
    <source>
        <dbReference type="SAM" id="MobiDB-lite"/>
    </source>
</evidence>
<dbReference type="HOGENOM" id="CLU_2793961_0_0_1"/>
<evidence type="ECO:0000313" key="2">
    <source>
        <dbReference type="EMBL" id="ERF71687.1"/>
    </source>
</evidence>
<evidence type="ECO:0000313" key="3">
    <source>
        <dbReference type="Proteomes" id="UP000019373"/>
    </source>
</evidence>
<protein>
    <submittedName>
        <fullName evidence="2">Uncharacterized protein</fullName>
    </submittedName>
</protein>
<organism evidence="2 3">
    <name type="scientific">Endocarpon pusillum (strain Z07020 / HMAS-L-300199)</name>
    <name type="common">Lichen-forming fungus</name>
    <dbReference type="NCBI Taxonomy" id="1263415"/>
    <lineage>
        <taxon>Eukaryota</taxon>
        <taxon>Fungi</taxon>
        <taxon>Dikarya</taxon>
        <taxon>Ascomycota</taxon>
        <taxon>Pezizomycotina</taxon>
        <taxon>Eurotiomycetes</taxon>
        <taxon>Chaetothyriomycetidae</taxon>
        <taxon>Verrucariales</taxon>
        <taxon>Verrucariaceae</taxon>
        <taxon>Endocarpon</taxon>
    </lineage>
</organism>
<dbReference type="RefSeq" id="XP_007802670.1">
    <property type="nucleotide sequence ID" value="XM_007804479.1"/>
</dbReference>
<accession>U1G336</accession>
<sequence length="68" mass="7713">MPVRMPVKEQEEELKELVVDFDGSNESSPGTIRTYNHEGVQSPDHRDERKGVYIVVLVHVGQILHPSC</sequence>
<dbReference type="GeneID" id="19243839"/>
<feature type="region of interest" description="Disordered" evidence="1">
    <location>
        <begin position="22"/>
        <end position="46"/>
    </location>
</feature>
<dbReference type="Proteomes" id="UP000019373">
    <property type="component" value="Unassembled WGS sequence"/>
</dbReference>
<gene>
    <name evidence="2" type="ORF">EPUS_09000</name>
</gene>